<keyword evidence="2" id="KW-1185">Reference proteome</keyword>
<gene>
    <name evidence="1" type="ORF">OKA04_12580</name>
</gene>
<organism evidence="1 2">
    <name type="scientific">Luteolibacter flavescens</name>
    <dbReference type="NCBI Taxonomy" id="1859460"/>
    <lineage>
        <taxon>Bacteria</taxon>
        <taxon>Pseudomonadati</taxon>
        <taxon>Verrucomicrobiota</taxon>
        <taxon>Verrucomicrobiia</taxon>
        <taxon>Verrucomicrobiales</taxon>
        <taxon>Verrucomicrobiaceae</taxon>
        <taxon>Luteolibacter</taxon>
    </lineage>
</organism>
<name>A0ABT3FPS0_9BACT</name>
<dbReference type="EMBL" id="JAPDDS010000006">
    <property type="protein sequence ID" value="MCW1885567.1"/>
    <property type="molecule type" value="Genomic_DNA"/>
</dbReference>
<evidence type="ECO:0000313" key="2">
    <source>
        <dbReference type="Proteomes" id="UP001207930"/>
    </source>
</evidence>
<accession>A0ABT3FPS0</accession>
<proteinExistence type="predicted"/>
<dbReference type="SUPFAM" id="SSF144064">
    <property type="entry name" value="Heme iron utilization protein-like"/>
    <property type="match status" value="1"/>
</dbReference>
<reference evidence="1 2" key="1">
    <citation type="submission" date="2022-10" db="EMBL/GenBank/DDBJ databases">
        <title>Luteolibacter flavescens strain MCCC 1K03193, whole genome shotgun sequencing project.</title>
        <authorList>
            <person name="Zhao G."/>
            <person name="Shen L."/>
        </authorList>
    </citation>
    <scope>NUCLEOTIDE SEQUENCE [LARGE SCALE GENOMIC DNA]</scope>
    <source>
        <strain evidence="1 2">MCCC 1K03193</strain>
    </source>
</reference>
<evidence type="ECO:0000313" key="1">
    <source>
        <dbReference type="EMBL" id="MCW1885567.1"/>
    </source>
</evidence>
<dbReference type="Proteomes" id="UP001207930">
    <property type="component" value="Unassembled WGS sequence"/>
</dbReference>
<protein>
    <submittedName>
        <fullName evidence="1">Uncharacterized protein</fullName>
    </submittedName>
</protein>
<sequence>MHRNIAGEETSEAVSFPGVGRVLRLRKDWEALAALLPELRTSATIYRSPHVLLCRVGRFGRLQFSPGCAHRMEGVQGDSLRMEKWSEAFWHVEERNGESCPCVEIADERGRGFLKLCYRGMEEAEEDLALLEPLIESEGDGWDLLHLRRANALDCGCLDRGLRKKGKWLWNHLERIFQEAREKGVAPGMILPHDPATTWDELRPEEISRHGCWMSVAQAGQCLHVRPSFFHRVQFVGHGERPVLLFADQHGEIVLTLIEPEGCRMDSIAALGKEIARRS</sequence>
<comment type="caution">
    <text evidence="1">The sequence shown here is derived from an EMBL/GenBank/DDBJ whole genome shotgun (WGS) entry which is preliminary data.</text>
</comment>
<dbReference type="RefSeq" id="WP_264501522.1">
    <property type="nucleotide sequence ID" value="NZ_JAPDDS010000006.1"/>
</dbReference>